<dbReference type="Pfam" id="PF15074">
    <property type="entry name" value="CFAP90"/>
    <property type="match status" value="1"/>
</dbReference>
<evidence type="ECO:0000313" key="2">
    <source>
        <dbReference type="EMBL" id="KAK9403670.1"/>
    </source>
</evidence>
<name>A0AAW1BNE9_CROAD</name>
<dbReference type="AlphaFoldDB" id="A0AAW1BNE9"/>
<gene>
    <name evidence="2" type="ORF">NXF25_008497</name>
</gene>
<dbReference type="PANTHER" id="PTHR34444">
    <property type="entry name" value="LOC361192"/>
    <property type="match status" value="1"/>
</dbReference>
<organism evidence="2 3">
    <name type="scientific">Crotalus adamanteus</name>
    <name type="common">Eastern diamondback rattlesnake</name>
    <dbReference type="NCBI Taxonomy" id="8729"/>
    <lineage>
        <taxon>Eukaryota</taxon>
        <taxon>Metazoa</taxon>
        <taxon>Chordata</taxon>
        <taxon>Craniata</taxon>
        <taxon>Vertebrata</taxon>
        <taxon>Euteleostomi</taxon>
        <taxon>Lepidosauria</taxon>
        <taxon>Squamata</taxon>
        <taxon>Bifurcata</taxon>
        <taxon>Unidentata</taxon>
        <taxon>Episquamata</taxon>
        <taxon>Toxicofera</taxon>
        <taxon>Serpentes</taxon>
        <taxon>Colubroidea</taxon>
        <taxon>Viperidae</taxon>
        <taxon>Crotalinae</taxon>
        <taxon>Crotalus</taxon>
    </lineage>
</organism>
<evidence type="ECO:0000256" key="1">
    <source>
        <dbReference type="SAM" id="MobiDB-lite"/>
    </source>
</evidence>
<evidence type="ECO:0008006" key="4">
    <source>
        <dbReference type="Google" id="ProtNLM"/>
    </source>
</evidence>
<sequence length="151" mass="17661">MQGTQDGKELEEEEELEELEGTNETLIRKHQLPLSAQSAFSYIPPRRKDPPELSYFYQESKPGIVALYDCVFKRPTGYDAKLHRCDREHSKSRGLHINNEEKKRPIAVLSSSEYGRHINKPVEELIRDHVRINHVKAEFYRKNEIACLIEK</sequence>
<dbReference type="EMBL" id="JAOTOJ010000003">
    <property type="protein sequence ID" value="KAK9403670.1"/>
    <property type="molecule type" value="Genomic_DNA"/>
</dbReference>
<feature type="compositionally biased region" description="Acidic residues" evidence="1">
    <location>
        <begin position="9"/>
        <end position="21"/>
    </location>
</feature>
<dbReference type="PANTHER" id="PTHR34444:SF1">
    <property type="entry name" value="CILIA- AND FLAGELLA-ASSOCIATED PROTEIN 90"/>
    <property type="match status" value="1"/>
</dbReference>
<keyword evidence="3" id="KW-1185">Reference proteome</keyword>
<evidence type="ECO:0000313" key="3">
    <source>
        <dbReference type="Proteomes" id="UP001474421"/>
    </source>
</evidence>
<dbReference type="Proteomes" id="UP001474421">
    <property type="component" value="Unassembled WGS sequence"/>
</dbReference>
<accession>A0AAW1BNE9</accession>
<reference evidence="2 3" key="1">
    <citation type="journal article" date="2024" name="Proc. Natl. Acad. Sci. U.S.A.">
        <title>The genetic regulatory architecture and epigenomic basis for age-related changes in rattlesnake venom.</title>
        <authorList>
            <person name="Hogan M.P."/>
            <person name="Holding M.L."/>
            <person name="Nystrom G.S."/>
            <person name="Colston T.J."/>
            <person name="Bartlett D.A."/>
            <person name="Mason A.J."/>
            <person name="Ellsworth S.A."/>
            <person name="Rautsaw R.M."/>
            <person name="Lawrence K.C."/>
            <person name="Strickland J.L."/>
            <person name="He B."/>
            <person name="Fraser P."/>
            <person name="Margres M.J."/>
            <person name="Gilbert D.M."/>
            <person name="Gibbs H.L."/>
            <person name="Parkinson C.L."/>
            <person name="Rokyta D.R."/>
        </authorList>
    </citation>
    <scope>NUCLEOTIDE SEQUENCE [LARGE SCALE GENOMIC DNA]</scope>
    <source>
        <strain evidence="2">DRR0105</strain>
    </source>
</reference>
<protein>
    <recommendedName>
        <fullName evidence="4">CHHC U11-48K-type domain-containing protein</fullName>
    </recommendedName>
</protein>
<feature type="region of interest" description="Disordered" evidence="1">
    <location>
        <begin position="1"/>
        <end position="30"/>
    </location>
</feature>
<dbReference type="InterPro" id="IPR027901">
    <property type="entry name" value="CFAP90"/>
</dbReference>
<proteinExistence type="predicted"/>
<comment type="caution">
    <text evidence="2">The sequence shown here is derived from an EMBL/GenBank/DDBJ whole genome shotgun (WGS) entry which is preliminary data.</text>
</comment>